<feature type="transmembrane region" description="Helical" evidence="1">
    <location>
        <begin position="58"/>
        <end position="74"/>
    </location>
</feature>
<dbReference type="EMBL" id="DTBH01000102">
    <property type="protein sequence ID" value="HGQ77172.1"/>
    <property type="molecule type" value="Genomic_DNA"/>
</dbReference>
<dbReference type="KEGG" id="fng:JM64_06340"/>
<gene>
    <name evidence="4" type="ORF">ENT72_06485</name>
    <name evidence="3" type="ORF">ENU12_04525</name>
    <name evidence="2" type="ORF">JM64_06340</name>
</gene>
<proteinExistence type="predicted"/>
<evidence type="ECO:0000313" key="4">
    <source>
        <dbReference type="EMBL" id="HGU42542.1"/>
    </source>
</evidence>
<sequence>MKSRYVKNADFKGSGEMRNIRKNSINKHQQLSSKIISGTNLIIVFINLFSILFYGFRLENLIVILISAVLFYIERKNLPEVVLFVLAYPLSWLFFIPLKNEEIEDFFNIPLPPEIRLNIDETVKSVLPVKTIIIIGDTTEKKAVTQKLVTYVTHGIDVEENMKYLRMLQKDPHMDIALYAGQAFEDIENYFEEQIAKSRNINDIESCLTIYNYLRTGIPKGVVRQDLENLLRAKMENVSNRLPEYYEIMYYLEKDENYFLKGYEVTKEPRLLKKYLLEKLRKREYNIVKAYLSETTRKLICEN</sequence>
<evidence type="ECO:0000313" key="2">
    <source>
        <dbReference type="EMBL" id="ANE41618.1"/>
    </source>
</evidence>
<dbReference type="PATRIC" id="fig|93466.3.peg.1348"/>
<evidence type="ECO:0000256" key="1">
    <source>
        <dbReference type="SAM" id="Phobius"/>
    </source>
</evidence>
<evidence type="ECO:0000313" key="3">
    <source>
        <dbReference type="EMBL" id="HGQ77172.1"/>
    </source>
</evidence>
<reference evidence="3" key="2">
    <citation type="journal article" date="2020" name="mSystems">
        <title>Genome- and Community-Level Interaction Insights into Carbon Utilization and Element Cycling Functions of Hydrothermarchaeota in Hydrothermal Sediment.</title>
        <authorList>
            <person name="Zhou Z."/>
            <person name="Liu Y."/>
            <person name="Xu W."/>
            <person name="Pan J."/>
            <person name="Luo Z.H."/>
            <person name="Li M."/>
        </authorList>
    </citation>
    <scope>NUCLEOTIDE SEQUENCE [LARGE SCALE GENOMIC DNA]</scope>
    <source>
        <strain evidence="4">SpSt-604</strain>
        <strain evidence="3">SpSt-640</strain>
    </source>
</reference>
<organism evidence="2 5">
    <name type="scientific">Fervidobacterium pennivorans</name>
    <dbReference type="NCBI Taxonomy" id="93466"/>
    <lineage>
        <taxon>Bacteria</taxon>
        <taxon>Thermotogati</taxon>
        <taxon>Thermotogota</taxon>
        <taxon>Thermotogae</taxon>
        <taxon>Thermotogales</taxon>
        <taxon>Fervidobacteriaceae</taxon>
        <taxon>Fervidobacterium</taxon>
    </lineage>
</organism>
<feature type="transmembrane region" description="Helical" evidence="1">
    <location>
        <begin position="81"/>
        <end position="98"/>
    </location>
</feature>
<dbReference type="OrthoDB" id="41765at2"/>
<evidence type="ECO:0000313" key="5">
    <source>
        <dbReference type="Proteomes" id="UP000077096"/>
    </source>
</evidence>
<protein>
    <submittedName>
        <fullName evidence="2">Uncharacterized protein</fullName>
    </submittedName>
</protein>
<name>A0A172T3L8_FERPE</name>
<dbReference type="AlphaFoldDB" id="A0A172T3L8"/>
<reference evidence="2 5" key="1">
    <citation type="submission" date="2014-08" db="EMBL/GenBank/DDBJ databases">
        <title>Fervidobacterium pennivorans DYC genome.</title>
        <authorList>
            <person name="Wushke S."/>
        </authorList>
    </citation>
    <scope>NUCLEOTIDE SEQUENCE [LARGE SCALE GENOMIC DNA]</scope>
    <source>
        <strain evidence="2 5">DYC</strain>
    </source>
</reference>
<accession>A0A172T3L8</accession>
<feature type="transmembrane region" description="Helical" evidence="1">
    <location>
        <begin position="31"/>
        <end position="52"/>
    </location>
</feature>
<dbReference type="Proteomes" id="UP000077096">
    <property type="component" value="Chromosome"/>
</dbReference>
<dbReference type="EMBL" id="CP011393">
    <property type="protein sequence ID" value="ANE41618.1"/>
    <property type="molecule type" value="Genomic_DNA"/>
</dbReference>
<keyword evidence="1" id="KW-0812">Transmembrane</keyword>
<keyword evidence="1" id="KW-0472">Membrane</keyword>
<keyword evidence="1" id="KW-1133">Transmembrane helix</keyword>
<dbReference type="EMBL" id="DSZT01000206">
    <property type="protein sequence ID" value="HGU42542.1"/>
    <property type="molecule type" value="Genomic_DNA"/>
</dbReference>